<keyword evidence="5" id="KW-0206">Cytoskeleton</keyword>
<feature type="compositionally biased region" description="Polar residues" evidence="6">
    <location>
        <begin position="12"/>
        <end position="21"/>
    </location>
</feature>
<dbReference type="Pfam" id="PF05672">
    <property type="entry name" value="MAP7"/>
    <property type="match status" value="1"/>
</dbReference>
<comment type="caution">
    <text evidence="7">The sequence shown here is derived from an EMBL/GenBank/DDBJ whole genome shotgun (WGS) entry which is preliminary data.</text>
</comment>
<dbReference type="InterPro" id="IPR051483">
    <property type="entry name" value="MAP7_domain-containing"/>
</dbReference>
<protein>
    <recommendedName>
        <fullName evidence="9">Ensconsin</fullName>
    </recommendedName>
</protein>
<feature type="region of interest" description="Disordered" evidence="6">
    <location>
        <begin position="1"/>
        <end position="88"/>
    </location>
</feature>
<evidence type="ECO:0000313" key="7">
    <source>
        <dbReference type="EMBL" id="KAJ3606393.1"/>
    </source>
</evidence>
<feature type="compositionally biased region" description="Low complexity" evidence="6">
    <location>
        <begin position="22"/>
        <end position="42"/>
    </location>
</feature>
<feature type="compositionally biased region" description="Low complexity" evidence="6">
    <location>
        <begin position="255"/>
        <end position="274"/>
    </location>
</feature>
<evidence type="ECO:0000313" key="8">
    <source>
        <dbReference type="Proteomes" id="UP001148018"/>
    </source>
</evidence>
<reference evidence="7" key="1">
    <citation type="submission" date="2022-07" db="EMBL/GenBank/DDBJ databases">
        <title>Chromosome-level genome of Muraenolepis orangiensis.</title>
        <authorList>
            <person name="Kim J."/>
        </authorList>
    </citation>
    <scope>NUCLEOTIDE SEQUENCE</scope>
    <source>
        <strain evidence="7">KU_S4_2022</strain>
        <tissue evidence="7">Muscle</tissue>
    </source>
</reference>
<gene>
    <name evidence="7" type="ORF">NHX12_025914</name>
</gene>
<dbReference type="EMBL" id="JANIIK010000042">
    <property type="protein sequence ID" value="KAJ3606393.1"/>
    <property type="molecule type" value="Genomic_DNA"/>
</dbReference>
<feature type="compositionally biased region" description="Basic and acidic residues" evidence="6">
    <location>
        <begin position="570"/>
        <end position="583"/>
    </location>
</feature>
<sequence>GTAEEGGGSSIPRRNSATSGQTYTVALSTTATSTTHSSRADSLLFNRIDERQRLARERREEQEKQNGSPRGGDAPHRGEEPADSDRRAVSTMNLSKHVDPVITKRLSSSSATLLHSPDRALRMRTASSPAISKSQSKPRLHQWKTAHDRNTGLRCMPLSPWENMMVNRVQQPTHSYLARSRSTASLSKELTVSCHPMGPMSFKALQGHPLSHCRSHDRNLSHGTGAPCQPLVCRRTAGSIQHKEQDFKRKSWSNLSLPLAPTLSLPPTKRSSSPGKKRSKGTSPSPGRPPPKPAGRPSTPKLIRARRGADDPGNLRPHKLSPEITIAPPLPSPGGGEEGDRVLSPPQPRPQPVGQNRSVLEQAPLAPPPAASVPEAPTVRSPPAHKPSAGTTDREEAGRILAENRRIAQEEMTRRKAEERVKREEEAQRQAEERRLREEVEQKDEEERLQKEKEEAEKQKEEAERLERKKRLDEIMKRTRRSDPSEKKVTPQGNGGNTAESPVSPGPPAGGALEAQHQNGDSHSAPNWAPAPPLPDPTSSPALTPTDGSENGDFEEVITLPPDARPPPPGEERWEEHREERGRVVAFKENGLLKPLGGMDDLSAPQETDN</sequence>
<feature type="compositionally biased region" description="Polar residues" evidence="6">
    <location>
        <begin position="516"/>
        <end position="525"/>
    </location>
</feature>
<dbReference type="AlphaFoldDB" id="A0A9Q0EIU6"/>
<dbReference type="GO" id="GO:0015630">
    <property type="term" value="C:microtubule cytoskeleton"/>
    <property type="evidence" value="ECO:0007669"/>
    <property type="project" value="InterPro"/>
</dbReference>
<evidence type="ECO:0000256" key="2">
    <source>
        <dbReference type="ARBA" id="ARBA00007525"/>
    </source>
</evidence>
<evidence type="ECO:0000256" key="3">
    <source>
        <dbReference type="ARBA" id="ARBA00022490"/>
    </source>
</evidence>
<feature type="compositionally biased region" description="Basic and acidic residues" evidence="6">
    <location>
        <begin position="73"/>
        <end position="88"/>
    </location>
</feature>
<feature type="compositionally biased region" description="Pro residues" evidence="6">
    <location>
        <begin position="529"/>
        <end position="538"/>
    </location>
</feature>
<dbReference type="Proteomes" id="UP001148018">
    <property type="component" value="Unassembled WGS sequence"/>
</dbReference>
<organism evidence="7 8">
    <name type="scientific">Muraenolepis orangiensis</name>
    <name type="common">Patagonian moray cod</name>
    <dbReference type="NCBI Taxonomy" id="630683"/>
    <lineage>
        <taxon>Eukaryota</taxon>
        <taxon>Metazoa</taxon>
        <taxon>Chordata</taxon>
        <taxon>Craniata</taxon>
        <taxon>Vertebrata</taxon>
        <taxon>Euteleostomi</taxon>
        <taxon>Actinopterygii</taxon>
        <taxon>Neopterygii</taxon>
        <taxon>Teleostei</taxon>
        <taxon>Neoteleostei</taxon>
        <taxon>Acanthomorphata</taxon>
        <taxon>Zeiogadaria</taxon>
        <taxon>Gadariae</taxon>
        <taxon>Gadiformes</taxon>
        <taxon>Muraenolepidoidei</taxon>
        <taxon>Muraenolepididae</taxon>
        <taxon>Muraenolepis</taxon>
    </lineage>
</organism>
<comment type="subcellular location">
    <subcellularLocation>
        <location evidence="1">Cytoplasm</location>
        <location evidence="1">Cytoskeleton</location>
    </subcellularLocation>
</comment>
<evidence type="ECO:0000256" key="5">
    <source>
        <dbReference type="ARBA" id="ARBA00023212"/>
    </source>
</evidence>
<comment type="similarity">
    <text evidence="2">Belongs to the MAP7 family.</text>
</comment>
<feature type="region of interest" description="Disordered" evidence="6">
    <location>
        <begin position="244"/>
        <end position="610"/>
    </location>
</feature>
<proteinExistence type="inferred from homology"/>
<dbReference type="OrthoDB" id="8948920at2759"/>
<dbReference type="GO" id="GO:0000226">
    <property type="term" value="P:microtubule cytoskeleton organization"/>
    <property type="evidence" value="ECO:0007669"/>
    <property type="project" value="InterPro"/>
</dbReference>
<dbReference type="PANTHER" id="PTHR15073:SF4">
    <property type="entry name" value="ENSCONSIN"/>
    <property type="match status" value="1"/>
</dbReference>
<feature type="non-terminal residue" evidence="7">
    <location>
        <position position="610"/>
    </location>
</feature>
<evidence type="ECO:0000256" key="6">
    <source>
        <dbReference type="SAM" id="MobiDB-lite"/>
    </source>
</evidence>
<name>A0A9Q0EIU6_9TELE</name>
<keyword evidence="8" id="KW-1185">Reference proteome</keyword>
<evidence type="ECO:0008006" key="9">
    <source>
        <dbReference type="Google" id="ProtNLM"/>
    </source>
</evidence>
<dbReference type="PANTHER" id="PTHR15073">
    <property type="entry name" value="MICROTUBULE-ASSOCIATED PROTEIN"/>
    <property type="match status" value="1"/>
</dbReference>
<dbReference type="InterPro" id="IPR008604">
    <property type="entry name" value="MAP7_fam"/>
</dbReference>
<accession>A0A9Q0EIU6</accession>
<feature type="compositionally biased region" description="Basic and acidic residues" evidence="6">
    <location>
        <begin position="392"/>
        <end position="489"/>
    </location>
</feature>
<evidence type="ECO:0000256" key="4">
    <source>
        <dbReference type="ARBA" id="ARBA00023054"/>
    </source>
</evidence>
<feature type="compositionally biased region" description="Basic and acidic residues" evidence="6">
    <location>
        <begin position="47"/>
        <end position="64"/>
    </location>
</feature>
<keyword evidence="3" id="KW-0963">Cytoplasm</keyword>
<evidence type="ECO:0000256" key="1">
    <source>
        <dbReference type="ARBA" id="ARBA00004245"/>
    </source>
</evidence>
<keyword evidence="4" id="KW-0175">Coiled coil</keyword>